<dbReference type="KEGG" id="sinu:IMZ28_02440"/>
<accession>A0A7M1S5B5</accession>
<name>A0A7M1S5B5_9BACT</name>
<dbReference type="Gene3D" id="3.40.250.10">
    <property type="entry name" value="Rhodanese-like domain"/>
    <property type="match status" value="1"/>
</dbReference>
<dbReference type="SMART" id="SM00450">
    <property type="entry name" value="RHOD"/>
    <property type="match status" value="1"/>
</dbReference>
<dbReference type="EMBL" id="CP063164">
    <property type="protein sequence ID" value="QOR62354.1"/>
    <property type="molecule type" value="Genomic_DNA"/>
</dbReference>
<gene>
    <name evidence="2" type="ORF">IMZ28_02440</name>
</gene>
<keyword evidence="3" id="KW-1185">Reference proteome</keyword>
<dbReference type="RefSeq" id="WP_197549096.1">
    <property type="nucleotide sequence ID" value="NZ_CP063164.1"/>
</dbReference>
<dbReference type="AlphaFoldDB" id="A0A7M1S5B5"/>
<organism evidence="2 3">
    <name type="scientific">Sulfurovum indicum</name>
    <dbReference type="NCBI Taxonomy" id="2779528"/>
    <lineage>
        <taxon>Bacteria</taxon>
        <taxon>Pseudomonadati</taxon>
        <taxon>Campylobacterota</taxon>
        <taxon>Epsilonproteobacteria</taxon>
        <taxon>Campylobacterales</taxon>
        <taxon>Sulfurovaceae</taxon>
        <taxon>Sulfurovum</taxon>
    </lineage>
</organism>
<dbReference type="InterPro" id="IPR001763">
    <property type="entry name" value="Rhodanese-like_dom"/>
</dbReference>
<proteinExistence type="predicted"/>
<sequence>MKLLLMLTAGAIVLCAGKYDKVKITPEIAYIYVYHKGKAVKIHRIQDTKNKLTGEYAKTYRPGQDIQPIKMQKDIQTIGEVELLHFLKEKVNRKKGLLVDLRTKKYYQKESIPGAVNIPFATKNNHEKMEKILKVLGAKRLADGTLDTTNARTVAFYCHGLWCAKSSKFIKEFLKLGYPAEKILYYRGGFQMWKILGFTTVSN</sequence>
<dbReference type="Pfam" id="PF00581">
    <property type="entry name" value="Rhodanese"/>
    <property type="match status" value="1"/>
</dbReference>
<reference evidence="2 3" key="1">
    <citation type="submission" date="2020-10" db="EMBL/GenBank/DDBJ databases">
        <title>The genome of sulfurovum sp.</title>
        <authorList>
            <person name="Xie S."/>
            <person name="Shao Z."/>
            <person name="Jiang L."/>
        </authorList>
    </citation>
    <scope>NUCLEOTIDE SEQUENCE [LARGE SCALE GENOMIC DNA]</scope>
    <source>
        <strain evidence="2 3">ST-419</strain>
    </source>
</reference>
<evidence type="ECO:0000313" key="2">
    <source>
        <dbReference type="EMBL" id="QOR62354.1"/>
    </source>
</evidence>
<dbReference type="PROSITE" id="PS50206">
    <property type="entry name" value="RHODANESE_3"/>
    <property type="match status" value="1"/>
</dbReference>
<evidence type="ECO:0000313" key="3">
    <source>
        <dbReference type="Proteomes" id="UP000595074"/>
    </source>
</evidence>
<dbReference type="Proteomes" id="UP000595074">
    <property type="component" value="Chromosome"/>
</dbReference>
<feature type="domain" description="Rhodanese" evidence="1">
    <location>
        <begin position="92"/>
        <end position="202"/>
    </location>
</feature>
<protein>
    <submittedName>
        <fullName evidence="2">Rhodanese-like domain-containing protein</fullName>
    </submittedName>
</protein>
<dbReference type="CDD" id="cd00158">
    <property type="entry name" value="RHOD"/>
    <property type="match status" value="1"/>
</dbReference>
<dbReference type="SUPFAM" id="SSF52821">
    <property type="entry name" value="Rhodanese/Cell cycle control phosphatase"/>
    <property type="match status" value="1"/>
</dbReference>
<dbReference type="InterPro" id="IPR036873">
    <property type="entry name" value="Rhodanese-like_dom_sf"/>
</dbReference>
<evidence type="ECO:0000259" key="1">
    <source>
        <dbReference type="PROSITE" id="PS50206"/>
    </source>
</evidence>